<gene>
    <name evidence="1" type="ORF">ACFP85_12780</name>
</gene>
<accession>A0ABW1XMI7</accession>
<keyword evidence="2" id="KW-1185">Reference proteome</keyword>
<dbReference type="Proteomes" id="UP001596364">
    <property type="component" value="Unassembled WGS sequence"/>
</dbReference>
<sequence length="251" mass="28000">MVLDIKNVRHKNARLLLAEKCDGVYKNFAATIDRSLSQTSAFLKEDAKVGIGSALARNIERGFNLPERWLDKPQASSKAVSGGGIEDYLKSVHEALAEQNVTFMVKKFSALSKYTAQFMNAKSLVSFSIDSTLKQALSNFYLMAEGKQEAKIITCFLDGTISSGTVDAIVADNFDALFRNSRKVKPKDFWYMTENDQRQMVLVALSDEFKTDYLATRPQSVTLSYLKGKPVMCMNDKQYKVANDVVVESAI</sequence>
<evidence type="ECO:0000313" key="2">
    <source>
        <dbReference type="Proteomes" id="UP001596364"/>
    </source>
</evidence>
<organism evidence="1 2">
    <name type="scientific">Pseudobowmanella zhangzhouensis</name>
    <dbReference type="NCBI Taxonomy" id="1537679"/>
    <lineage>
        <taxon>Bacteria</taxon>
        <taxon>Pseudomonadati</taxon>
        <taxon>Pseudomonadota</taxon>
        <taxon>Gammaproteobacteria</taxon>
        <taxon>Alteromonadales</taxon>
        <taxon>Alteromonadaceae</taxon>
    </lineage>
</organism>
<reference evidence="2" key="1">
    <citation type="journal article" date="2019" name="Int. J. Syst. Evol. Microbiol.">
        <title>The Global Catalogue of Microorganisms (GCM) 10K type strain sequencing project: providing services to taxonomists for standard genome sequencing and annotation.</title>
        <authorList>
            <consortium name="The Broad Institute Genomics Platform"/>
            <consortium name="The Broad Institute Genome Sequencing Center for Infectious Disease"/>
            <person name="Wu L."/>
            <person name="Ma J."/>
        </authorList>
    </citation>
    <scope>NUCLEOTIDE SEQUENCE [LARGE SCALE GENOMIC DNA]</scope>
    <source>
        <strain evidence="2">CGMCC 1.16031</strain>
    </source>
</reference>
<proteinExistence type="predicted"/>
<dbReference type="RefSeq" id="WP_131258638.1">
    <property type="nucleotide sequence ID" value="NZ_JBHSUS010000001.1"/>
</dbReference>
<comment type="caution">
    <text evidence="1">The sequence shown here is derived from an EMBL/GenBank/DDBJ whole genome shotgun (WGS) entry which is preliminary data.</text>
</comment>
<dbReference type="EMBL" id="JBHSUS010000001">
    <property type="protein sequence ID" value="MFC6441021.1"/>
    <property type="molecule type" value="Genomic_DNA"/>
</dbReference>
<protein>
    <submittedName>
        <fullName evidence="1">Uncharacterized protein</fullName>
    </submittedName>
</protein>
<evidence type="ECO:0000313" key="1">
    <source>
        <dbReference type="EMBL" id="MFC6441021.1"/>
    </source>
</evidence>
<name>A0ABW1XMI7_9ALTE</name>